<feature type="repeat" description="WD" evidence="5">
    <location>
        <begin position="156"/>
        <end position="197"/>
    </location>
</feature>
<keyword evidence="4" id="KW-0539">Nucleus</keyword>
<dbReference type="GO" id="GO:0032040">
    <property type="term" value="C:small-subunit processome"/>
    <property type="evidence" value="ECO:0007669"/>
    <property type="project" value="InterPro"/>
</dbReference>
<dbReference type="SUPFAM" id="SSF101908">
    <property type="entry name" value="Putative isomerase YbhE"/>
    <property type="match status" value="1"/>
</dbReference>
<keyword evidence="8" id="KW-1185">Reference proteome</keyword>
<keyword evidence="2 5" id="KW-0853">WD repeat</keyword>
<evidence type="ECO:0000256" key="3">
    <source>
        <dbReference type="ARBA" id="ARBA00022737"/>
    </source>
</evidence>
<reference evidence="7 8" key="1">
    <citation type="submission" date="2018-10" db="EMBL/GenBank/DDBJ databases">
        <authorList>
            <consortium name="Pathogen Informatics"/>
        </authorList>
    </citation>
    <scope>NUCLEOTIDE SEQUENCE [LARGE SCALE GENOMIC DNA]</scope>
</reference>
<organism evidence="7 8">
    <name type="scientific">Mesocestoides corti</name>
    <name type="common">Flatworm</name>
    <dbReference type="NCBI Taxonomy" id="53468"/>
    <lineage>
        <taxon>Eukaryota</taxon>
        <taxon>Metazoa</taxon>
        <taxon>Spiralia</taxon>
        <taxon>Lophotrochozoa</taxon>
        <taxon>Platyhelminthes</taxon>
        <taxon>Cestoda</taxon>
        <taxon>Eucestoda</taxon>
        <taxon>Cyclophyllidea</taxon>
        <taxon>Mesocestoididae</taxon>
        <taxon>Mesocestoides</taxon>
    </lineage>
</organism>
<evidence type="ECO:0000256" key="5">
    <source>
        <dbReference type="PROSITE-ProRule" id="PRU00221"/>
    </source>
</evidence>
<dbReference type="SMART" id="SM00320">
    <property type="entry name" value="WD40"/>
    <property type="match status" value="10"/>
</dbReference>
<dbReference type="InterPro" id="IPR015943">
    <property type="entry name" value="WD40/YVTN_repeat-like_dom_sf"/>
</dbReference>
<dbReference type="PANTHER" id="PTHR19854">
    <property type="entry name" value="TRANSDUCIN BETA-LIKE 3"/>
    <property type="match status" value="1"/>
</dbReference>
<feature type="repeat" description="WD" evidence="5">
    <location>
        <begin position="442"/>
        <end position="483"/>
    </location>
</feature>
<evidence type="ECO:0000256" key="1">
    <source>
        <dbReference type="ARBA" id="ARBA00004604"/>
    </source>
</evidence>
<dbReference type="InterPro" id="IPR020472">
    <property type="entry name" value="WD40_PAC1"/>
</dbReference>
<evidence type="ECO:0000256" key="4">
    <source>
        <dbReference type="ARBA" id="ARBA00023242"/>
    </source>
</evidence>
<dbReference type="AlphaFoldDB" id="A0A0R3UFA9"/>
<dbReference type="CDD" id="cd00200">
    <property type="entry name" value="WD40"/>
    <property type="match status" value="1"/>
</dbReference>
<feature type="repeat" description="WD" evidence="5">
    <location>
        <begin position="615"/>
        <end position="656"/>
    </location>
</feature>
<feature type="repeat" description="WD" evidence="5">
    <location>
        <begin position="582"/>
        <end position="604"/>
    </location>
</feature>
<dbReference type="InterPro" id="IPR001680">
    <property type="entry name" value="WD40_rpt"/>
</dbReference>
<dbReference type="OrthoDB" id="5414888at2759"/>
<dbReference type="STRING" id="53468.A0A0R3UFA9"/>
<dbReference type="Gene3D" id="2.130.10.10">
    <property type="entry name" value="YVTN repeat-like/Quinoprotein amine dehydrogenase"/>
    <property type="match status" value="3"/>
</dbReference>
<dbReference type="GO" id="GO:0034511">
    <property type="term" value="F:U3 snoRNA binding"/>
    <property type="evidence" value="ECO:0007669"/>
    <property type="project" value="TreeGrafter"/>
</dbReference>
<feature type="repeat" description="WD" evidence="5">
    <location>
        <begin position="497"/>
        <end position="532"/>
    </location>
</feature>
<protein>
    <recommendedName>
        <fullName evidence="6">U3 small nucleolar RNA-associated protein 13 C-terminal domain-containing protein</fullName>
    </recommendedName>
</protein>
<dbReference type="Pfam" id="PF08625">
    <property type="entry name" value="Utp13"/>
    <property type="match status" value="1"/>
</dbReference>
<dbReference type="InterPro" id="IPR036322">
    <property type="entry name" value="WD40_repeat_dom_sf"/>
</dbReference>
<dbReference type="PANTHER" id="PTHR19854:SF15">
    <property type="entry name" value="TRANSDUCIN BETA-LIKE PROTEIN 3"/>
    <property type="match status" value="1"/>
</dbReference>
<proteinExistence type="predicted"/>
<accession>A0A0R3UFA9</accession>
<keyword evidence="3" id="KW-0677">Repeat</keyword>
<dbReference type="Proteomes" id="UP000267029">
    <property type="component" value="Unassembled WGS sequence"/>
</dbReference>
<dbReference type="SUPFAM" id="SSF50978">
    <property type="entry name" value="WD40 repeat-like"/>
    <property type="match status" value="1"/>
</dbReference>
<evidence type="ECO:0000313" key="8">
    <source>
        <dbReference type="Proteomes" id="UP000267029"/>
    </source>
</evidence>
<dbReference type="GO" id="GO:0030686">
    <property type="term" value="C:90S preribosome"/>
    <property type="evidence" value="ECO:0007669"/>
    <property type="project" value="TreeGrafter"/>
</dbReference>
<evidence type="ECO:0000256" key="2">
    <source>
        <dbReference type="ARBA" id="ARBA00022574"/>
    </source>
</evidence>
<gene>
    <name evidence="7" type="ORF">MCOS_LOCUS5777</name>
</gene>
<dbReference type="PROSITE" id="PS50294">
    <property type="entry name" value="WD_REPEATS_REGION"/>
    <property type="match status" value="4"/>
</dbReference>
<dbReference type="EMBL" id="UXSR01005212">
    <property type="protein sequence ID" value="VDD79774.1"/>
    <property type="molecule type" value="Genomic_DNA"/>
</dbReference>
<dbReference type="GO" id="GO:0000480">
    <property type="term" value="P:endonucleolytic cleavage in 5'-ETS of tricistronic rRNA transcript (SSU-rRNA, 5.8S rRNA, LSU-rRNA)"/>
    <property type="evidence" value="ECO:0007669"/>
    <property type="project" value="TreeGrafter"/>
</dbReference>
<dbReference type="PROSITE" id="PS50082">
    <property type="entry name" value="WD_REPEATS_2"/>
    <property type="match status" value="6"/>
</dbReference>
<feature type="repeat" description="WD" evidence="5">
    <location>
        <begin position="70"/>
        <end position="103"/>
    </location>
</feature>
<dbReference type="Pfam" id="PF00400">
    <property type="entry name" value="WD40"/>
    <property type="match status" value="8"/>
</dbReference>
<evidence type="ECO:0000259" key="6">
    <source>
        <dbReference type="Pfam" id="PF08625"/>
    </source>
</evidence>
<dbReference type="GO" id="GO:0000472">
    <property type="term" value="P:endonucleolytic cleavage to generate mature 5'-end of SSU-rRNA from (SSU-rRNA, 5.8S rRNA, LSU-rRNA)"/>
    <property type="evidence" value="ECO:0007669"/>
    <property type="project" value="TreeGrafter"/>
</dbReference>
<comment type="subcellular location">
    <subcellularLocation>
        <location evidence="1">Nucleus</location>
        <location evidence="1">Nucleolus</location>
    </subcellularLocation>
</comment>
<dbReference type="InterPro" id="IPR013934">
    <property type="entry name" value="Utp13_C"/>
</dbReference>
<sequence length="927" mass="102682">MVCGRDFDAQMQVFMCHQPNSWEFAKVGAIDDEINTYVVCPFDNTIIFATKNMFLHRFDRSSQRILSKWNSYHTKPICLLALNNSATRLATGSTDGTIRIWHIGDREGFVASCKLHTSKITLLRFHPAKALLFSCSMGEVDLIVWNTETGAKVTTLVGHQGNVTDIAFSPSEEQFATCGHDKVVLLWSTENMHRTKIIPTFESLQTLAYLPPGSLSNHLPSKANRDASFLITGGQWGIVRVWNTKTSQCVLELRGPTNHSSDSAALKNLDFGMHSVSRLTLFHVSAFPENPEVLLLTRQSSHVELYNADTLKLFHEVSYWCVFFPSEVHKFMSPVLFQFVGEIGPVDKLCLVGAQGNRLVLADASANLKLFVRPPSATSSSGSWACQLVQSPHFGVIGDMAASTCGQWLLTGGHDQSLSLWQLIEPEDLSGRPKLLSRFFAKNAHDAHISAVSFARDTSVVFSASTDGILKTWSVHQQPSEASDDVTCTLNEGQSVRNAHDGAINCMHVSVNGKFLATGSRDKTAKIWSLESVTTGGDMLPRLVGSLVGHSRGVWSVCFSDHERVSSLFVVSTPCGVSIIVLLTASGDKDLRLWNLKDLSCIRVSRGKITCYLSFDGHEEPVYQAVFISKGRQILSCDQRGLVRLWNLSSKGESTLAAASKDARPPNVLEAHEGRIWTIAVCPDETGFYTGGEDATICFFRDTSDDTAQDRAVTMEEFTKIHQEFDNLLKSKRFSEALRLAVKLDKPQRTYEILHEISLLEGISPGDGAGVHRPLEKALFGLIPEPPEPGQAPSEEMAQRLLKYAVNWNTRARTCLVAQRVFNWIISNWAPERLLAWPGIANSVTAFIPYTVRHYQRLNRLEEQMAVLDYLFDESRCNQIIEWTESLEGASDRTPNATLSGKRPSGTCMMEVDEVRSVNCTPGDAGV</sequence>
<feature type="domain" description="U3 small nucleolar RNA-associated protein 13 C-terminal" evidence="6">
    <location>
        <begin position="723"/>
        <end position="873"/>
    </location>
</feature>
<dbReference type="PRINTS" id="PR00320">
    <property type="entry name" value="GPROTEINBRPT"/>
</dbReference>
<name>A0A0R3UFA9_MESCO</name>
<evidence type="ECO:0000313" key="7">
    <source>
        <dbReference type="EMBL" id="VDD79774.1"/>
    </source>
</evidence>